<dbReference type="EMBL" id="VOHL01000001">
    <property type="protein sequence ID" value="TWS99289.1"/>
    <property type="molecule type" value="Genomic_DNA"/>
</dbReference>
<dbReference type="AlphaFoldDB" id="A0A5C5SEP8"/>
<comment type="caution">
    <text evidence="1">The sequence shown here is derived from an EMBL/GenBank/DDBJ whole genome shotgun (WGS) entry which is preliminary data.</text>
</comment>
<dbReference type="Pfam" id="PF05135">
    <property type="entry name" value="Phage_connect_1"/>
    <property type="match status" value="1"/>
</dbReference>
<evidence type="ECO:0000313" key="1">
    <source>
        <dbReference type="EMBL" id="TWS99289.1"/>
    </source>
</evidence>
<evidence type="ECO:0000313" key="2">
    <source>
        <dbReference type="Proteomes" id="UP000317430"/>
    </source>
</evidence>
<dbReference type="OrthoDB" id="1701341at2"/>
<gene>
    <name evidence="1" type="ORF">FRX57_02795</name>
</gene>
<dbReference type="Proteomes" id="UP000317430">
    <property type="component" value="Unassembled WGS sequence"/>
</dbReference>
<dbReference type="InterPro" id="IPR021146">
    <property type="entry name" value="Phage_gp6-like_head-tail"/>
</dbReference>
<sequence length="118" mass="13752">MNEDKLLEEVKLFVFGRLEDTEQDSLIRLAITESIERILSKLNDYSEEEILAIPSSLTFVVRDVAIKRFNRLNSEGSSSDSEEGRSFVWERYLDEYETTLRRVAQGQHYTGKGRARFI</sequence>
<keyword evidence="2" id="KW-1185">Reference proteome</keyword>
<protein>
    <submittedName>
        <fullName evidence="1">Phage head-tail connector protein</fullName>
    </submittedName>
</protein>
<organism evidence="1 2">
    <name type="scientific">Streptococcus cuniculipharyngis</name>
    <dbReference type="NCBI Taxonomy" id="1562651"/>
    <lineage>
        <taxon>Bacteria</taxon>
        <taxon>Bacillati</taxon>
        <taxon>Bacillota</taxon>
        <taxon>Bacilli</taxon>
        <taxon>Lactobacillales</taxon>
        <taxon>Streptococcaceae</taxon>
        <taxon>Streptococcus</taxon>
    </lineage>
</organism>
<proteinExistence type="predicted"/>
<dbReference type="RefSeq" id="WP_146566717.1">
    <property type="nucleotide sequence ID" value="NZ_VOHL01000001.1"/>
</dbReference>
<reference evidence="1 2" key="1">
    <citation type="submission" date="2019-08" db="EMBL/GenBank/DDBJ databases">
        <authorList>
            <person name="Lei W."/>
        </authorList>
    </citation>
    <scope>NUCLEOTIDE SEQUENCE [LARGE SCALE GENOMIC DNA]</scope>
    <source>
        <strain evidence="1 2">CCUG 66496</strain>
    </source>
</reference>
<name>A0A5C5SEP8_9STRE</name>
<accession>A0A5C5SEP8</accession>